<protein>
    <submittedName>
        <fullName evidence="1">Anaerobic ribonucleoside-triphosphate reductase activating protein</fullName>
    </submittedName>
</protein>
<sequence length="54" mass="6606">MNLLYRGSRNQRTIDVQRSLMQGKDIQDFYIFDQELLHLHHGQRFWCFNFISGM</sequence>
<accession>A0A1Z5HN65</accession>
<proteinExistence type="predicted"/>
<dbReference type="Proteomes" id="UP000197032">
    <property type="component" value="Unassembled WGS sequence"/>
</dbReference>
<keyword evidence="2" id="KW-1185">Reference proteome</keyword>
<evidence type="ECO:0000313" key="1">
    <source>
        <dbReference type="EMBL" id="GAW90954.1"/>
    </source>
</evidence>
<gene>
    <name evidence="1" type="ORF">KKC1_01160</name>
</gene>
<evidence type="ECO:0000313" key="2">
    <source>
        <dbReference type="Proteomes" id="UP000197032"/>
    </source>
</evidence>
<organism evidence="1 2">
    <name type="scientific">Calderihabitans maritimus</name>
    <dbReference type="NCBI Taxonomy" id="1246530"/>
    <lineage>
        <taxon>Bacteria</taxon>
        <taxon>Bacillati</taxon>
        <taxon>Bacillota</taxon>
        <taxon>Clostridia</taxon>
        <taxon>Neomoorellales</taxon>
        <taxon>Calderihabitantaceae</taxon>
        <taxon>Calderihabitans</taxon>
    </lineage>
</organism>
<reference evidence="2" key="1">
    <citation type="journal article" date="2017" name="Appl. Environ. Microbiol.">
        <title>Genomic analysis of Calderihabitans maritimus KKC1, a thermophilic hydrogenogenic carboxydotrophic bacterium isolated from marine sediment.</title>
        <authorList>
            <person name="Omae K."/>
            <person name="Yoneda Y."/>
            <person name="Fukuyama Y."/>
            <person name="Yoshida T."/>
            <person name="Sako Y."/>
        </authorList>
    </citation>
    <scope>NUCLEOTIDE SEQUENCE [LARGE SCALE GENOMIC DNA]</scope>
    <source>
        <strain evidence="2">KKC1</strain>
    </source>
</reference>
<name>A0A1Z5HN65_9FIRM</name>
<dbReference type="AlphaFoldDB" id="A0A1Z5HN65"/>
<dbReference type="EMBL" id="BDGJ01000002">
    <property type="protein sequence ID" value="GAW90954.1"/>
    <property type="molecule type" value="Genomic_DNA"/>
</dbReference>
<comment type="caution">
    <text evidence="1">The sequence shown here is derived from an EMBL/GenBank/DDBJ whole genome shotgun (WGS) entry which is preliminary data.</text>
</comment>